<reference evidence="1 2" key="1">
    <citation type="submission" date="2014-04" db="EMBL/GenBank/DDBJ databases">
        <authorList>
            <consortium name="DOE Joint Genome Institute"/>
            <person name="Kuo A."/>
            <person name="Kohler A."/>
            <person name="Nagy L.G."/>
            <person name="Floudas D."/>
            <person name="Copeland A."/>
            <person name="Barry K.W."/>
            <person name="Cichocki N."/>
            <person name="Veneault-Fourrey C."/>
            <person name="LaButti K."/>
            <person name="Lindquist E.A."/>
            <person name="Lipzen A."/>
            <person name="Lundell T."/>
            <person name="Morin E."/>
            <person name="Murat C."/>
            <person name="Sun H."/>
            <person name="Tunlid A."/>
            <person name="Henrissat B."/>
            <person name="Grigoriev I.V."/>
            <person name="Hibbett D.S."/>
            <person name="Martin F."/>
            <person name="Nordberg H.P."/>
            <person name="Cantor M.N."/>
            <person name="Hua S.X."/>
        </authorList>
    </citation>
    <scope>NUCLEOTIDE SEQUENCE [LARGE SCALE GENOMIC DNA]</scope>
    <source>
        <strain evidence="1 2">Foug A</strain>
    </source>
</reference>
<sequence length="188" mass="21119">MARHHPTDFNPGLNNARSRLQWASGRRTTEQEDVAYSLFGVFNVFLPIVPGETAENALGRLLPEIISWSVDTSVLDWVGPVENRSLHSYFPSRITSYQTIPCRSLTCNDNRLQPSMSLALGRLKIQIKLSKTLSMSDPLQFIGRRLRLIHQVTAVQLEHAKRYVYAIQAEGLIPFEITLSVSLTIAGT</sequence>
<accession>A0A0C3DEQ2</accession>
<name>A0A0C3DEQ2_9AGAM</name>
<evidence type="ECO:0000313" key="2">
    <source>
        <dbReference type="Proteomes" id="UP000053989"/>
    </source>
</evidence>
<keyword evidence="2" id="KW-1185">Reference proteome</keyword>
<dbReference type="HOGENOM" id="CLU_1441828_0_0_1"/>
<dbReference type="OrthoDB" id="2688706at2759"/>
<dbReference type="STRING" id="1036808.A0A0C3DEQ2"/>
<protein>
    <submittedName>
        <fullName evidence="1">Uncharacterized protein</fullName>
    </submittedName>
</protein>
<evidence type="ECO:0000313" key="1">
    <source>
        <dbReference type="EMBL" id="KIM54561.1"/>
    </source>
</evidence>
<reference evidence="2" key="2">
    <citation type="submission" date="2015-01" db="EMBL/GenBank/DDBJ databases">
        <title>Evolutionary Origins and Diversification of the Mycorrhizal Mutualists.</title>
        <authorList>
            <consortium name="DOE Joint Genome Institute"/>
            <consortium name="Mycorrhizal Genomics Consortium"/>
            <person name="Kohler A."/>
            <person name="Kuo A."/>
            <person name="Nagy L.G."/>
            <person name="Floudas D."/>
            <person name="Copeland A."/>
            <person name="Barry K.W."/>
            <person name="Cichocki N."/>
            <person name="Veneault-Fourrey C."/>
            <person name="LaButti K."/>
            <person name="Lindquist E.A."/>
            <person name="Lipzen A."/>
            <person name="Lundell T."/>
            <person name="Morin E."/>
            <person name="Murat C."/>
            <person name="Riley R."/>
            <person name="Ohm R."/>
            <person name="Sun H."/>
            <person name="Tunlid A."/>
            <person name="Henrissat B."/>
            <person name="Grigoriev I.V."/>
            <person name="Hibbett D.S."/>
            <person name="Martin F."/>
        </authorList>
    </citation>
    <scope>NUCLEOTIDE SEQUENCE [LARGE SCALE GENOMIC DNA]</scope>
    <source>
        <strain evidence="2">Foug A</strain>
    </source>
</reference>
<dbReference type="PANTHER" id="PTHR10622">
    <property type="entry name" value="HET DOMAIN-CONTAINING PROTEIN"/>
    <property type="match status" value="1"/>
</dbReference>
<dbReference type="EMBL" id="KN822152">
    <property type="protein sequence ID" value="KIM54561.1"/>
    <property type="molecule type" value="Genomic_DNA"/>
</dbReference>
<organism evidence="1 2">
    <name type="scientific">Scleroderma citrinum Foug A</name>
    <dbReference type="NCBI Taxonomy" id="1036808"/>
    <lineage>
        <taxon>Eukaryota</taxon>
        <taxon>Fungi</taxon>
        <taxon>Dikarya</taxon>
        <taxon>Basidiomycota</taxon>
        <taxon>Agaricomycotina</taxon>
        <taxon>Agaricomycetes</taxon>
        <taxon>Agaricomycetidae</taxon>
        <taxon>Boletales</taxon>
        <taxon>Sclerodermatineae</taxon>
        <taxon>Sclerodermataceae</taxon>
        <taxon>Scleroderma</taxon>
    </lineage>
</organism>
<dbReference type="PANTHER" id="PTHR10622:SF10">
    <property type="entry name" value="HET DOMAIN-CONTAINING PROTEIN"/>
    <property type="match status" value="1"/>
</dbReference>
<dbReference type="Proteomes" id="UP000053989">
    <property type="component" value="Unassembled WGS sequence"/>
</dbReference>
<proteinExistence type="predicted"/>
<dbReference type="InParanoid" id="A0A0C3DEQ2"/>
<gene>
    <name evidence="1" type="ORF">SCLCIDRAFT_1152521</name>
</gene>
<dbReference type="AlphaFoldDB" id="A0A0C3DEQ2"/>